<evidence type="ECO:0000313" key="2">
    <source>
        <dbReference type="EMBL" id="OGK42035.1"/>
    </source>
</evidence>
<evidence type="ECO:0000259" key="1">
    <source>
        <dbReference type="Pfam" id="PF08308"/>
    </source>
</evidence>
<proteinExistence type="predicted"/>
<dbReference type="Proteomes" id="UP000177698">
    <property type="component" value="Unassembled WGS sequence"/>
</dbReference>
<sequence>MGIDNMKLISRIIILLIFLALLAGTIAYARGYRLDFQKQTVTSTGIIAISAFPKGSKVYINQELKGATDINLTLPPGTYEVEVKKDGYTSWKKILRLKGELVLSLDVLLYPLNPSLSPLTNISIVKAVPINQSNKVILFSENEDETKDGIYLFEESSGPISFFRPLKLLALKKDLTLKLGEFSLKDTEVEVAPDAKEAIFTFGALLNKPSYLLNLSEVNESFFDISSSRETLVQAWARQIEEVNQKILEAYPKEIAKVASDSFHVVEFSPDESKLLYLAKQSTTLPQAINPLIAVNQTPEVRNIEENSLYVYDKKEDRNYKLEIPNFQEPMSNYMSWYSDSKHLVINEGKKISIIDFDDQNKQTVFSGIFDGNFFKISTEGKILILTNLNPDANRFPDLYAVGIR</sequence>
<gene>
    <name evidence="2" type="ORF">A2954_03515</name>
</gene>
<dbReference type="InterPro" id="IPR013229">
    <property type="entry name" value="PEGA"/>
</dbReference>
<dbReference type="SUPFAM" id="SSF69304">
    <property type="entry name" value="Tricorn protease N-terminal domain"/>
    <property type="match status" value="1"/>
</dbReference>
<dbReference type="EMBL" id="MGAG01000006">
    <property type="protein sequence ID" value="OGK42035.1"/>
    <property type="molecule type" value="Genomic_DNA"/>
</dbReference>
<reference evidence="2 3" key="1">
    <citation type="journal article" date="2016" name="Nat. Commun.">
        <title>Thousands of microbial genomes shed light on interconnected biogeochemical processes in an aquifer system.</title>
        <authorList>
            <person name="Anantharaman K."/>
            <person name="Brown C.T."/>
            <person name="Hug L.A."/>
            <person name="Sharon I."/>
            <person name="Castelle C.J."/>
            <person name="Probst A.J."/>
            <person name="Thomas B.C."/>
            <person name="Singh A."/>
            <person name="Wilkins M.J."/>
            <person name="Karaoz U."/>
            <person name="Brodie E.L."/>
            <person name="Williams K.H."/>
            <person name="Hubbard S.S."/>
            <person name="Banfield J.F."/>
        </authorList>
    </citation>
    <scope>NUCLEOTIDE SEQUENCE [LARGE SCALE GENOMIC DNA]</scope>
</reference>
<organism evidence="2 3">
    <name type="scientific">Candidatus Roizmanbacteria bacterium RIFCSPLOWO2_01_FULL_37_12</name>
    <dbReference type="NCBI Taxonomy" id="1802056"/>
    <lineage>
        <taxon>Bacteria</taxon>
        <taxon>Candidatus Roizmaniibacteriota</taxon>
    </lineage>
</organism>
<comment type="caution">
    <text evidence="2">The sequence shown here is derived from an EMBL/GenBank/DDBJ whole genome shotgun (WGS) entry which is preliminary data.</text>
</comment>
<accession>A0A1F7IFA5</accession>
<protein>
    <recommendedName>
        <fullName evidence="1">PEGA domain-containing protein</fullName>
    </recommendedName>
</protein>
<dbReference type="STRING" id="1802056.A2954_03515"/>
<dbReference type="AlphaFoldDB" id="A0A1F7IFA5"/>
<feature type="domain" description="PEGA" evidence="1">
    <location>
        <begin position="45"/>
        <end position="109"/>
    </location>
</feature>
<evidence type="ECO:0000313" key="3">
    <source>
        <dbReference type="Proteomes" id="UP000177698"/>
    </source>
</evidence>
<name>A0A1F7IFA5_9BACT</name>
<dbReference type="Pfam" id="PF08308">
    <property type="entry name" value="PEGA"/>
    <property type="match status" value="1"/>
</dbReference>